<proteinExistence type="predicted"/>
<accession>A0A7I4E969</accession>
<evidence type="ECO:0000313" key="10">
    <source>
        <dbReference type="Proteomes" id="UP000006727"/>
    </source>
</evidence>
<evidence type="ECO:0000256" key="7">
    <source>
        <dbReference type="SAM" id="Phobius"/>
    </source>
</evidence>
<dbReference type="EnsemblPlants" id="Pp3c6_27190V3.3">
    <property type="protein sequence ID" value="Pp3c6_27190V3.3"/>
    <property type="gene ID" value="Pp3c6_27190"/>
</dbReference>
<feature type="transmembrane region" description="Helical" evidence="7">
    <location>
        <begin position="425"/>
        <end position="449"/>
    </location>
</feature>
<protein>
    <recommendedName>
        <fullName evidence="8">Amino acid transporter transmembrane domain-containing protein</fullName>
    </recommendedName>
</protein>
<feature type="transmembrane region" description="Helical" evidence="7">
    <location>
        <begin position="176"/>
        <end position="193"/>
    </location>
</feature>
<dbReference type="GO" id="GO:0016020">
    <property type="term" value="C:membrane"/>
    <property type="evidence" value="ECO:0000318"/>
    <property type="project" value="GO_Central"/>
</dbReference>
<feature type="domain" description="Amino acid transporter transmembrane" evidence="8">
    <location>
        <begin position="51"/>
        <end position="439"/>
    </location>
</feature>
<evidence type="ECO:0000259" key="8">
    <source>
        <dbReference type="Pfam" id="PF01490"/>
    </source>
</evidence>
<feature type="transmembrane region" description="Helical" evidence="7">
    <location>
        <begin position="352"/>
        <end position="375"/>
    </location>
</feature>
<evidence type="ECO:0000256" key="6">
    <source>
        <dbReference type="ARBA" id="ARBA00023136"/>
    </source>
</evidence>
<dbReference type="Pfam" id="PF01490">
    <property type="entry name" value="Aa_trans"/>
    <property type="match status" value="1"/>
</dbReference>
<reference evidence="9 10" key="2">
    <citation type="journal article" date="2018" name="Plant J.">
        <title>The Physcomitrella patens chromosome-scale assembly reveals moss genome structure and evolution.</title>
        <authorList>
            <person name="Lang D."/>
            <person name="Ullrich K.K."/>
            <person name="Murat F."/>
            <person name="Fuchs J."/>
            <person name="Jenkins J."/>
            <person name="Haas F.B."/>
            <person name="Piednoel M."/>
            <person name="Gundlach H."/>
            <person name="Van Bel M."/>
            <person name="Meyberg R."/>
            <person name="Vives C."/>
            <person name="Morata J."/>
            <person name="Symeonidi A."/>
            <person name="Hiss M."/>
            <person name="Muchero W."/>
            <person name="Kamisugi Y."/>
            <person name="Saleh O."/>
            <person name="Blanc G."/>
            <person name="Decker E.L."/>
            <person name="van Gessel N."/>
            <person name="Grimwood J."/>
            <person name="Hayes R.D."/>
            <person name="Graham S.W."/>
            <person name="Gunter L.E."/>
            <person name="McDaniel S.F."/>
            <person name="Hoernstein S.N.W."/>
            <person name="Larsson A."/>
            <person name="Li F.W."/>
            <person name="Perroud P.F."/>
            <person name="Phillips J."/>
            <person name="Ranjan P."/>
            <person name="Rokshar D.S."/>
            <person name="Rothfels C.J."/>
            <person name="Schneider L."/>
            <person name="Shu S."/>
            <person name="Stevenson D.W."/>
            <person name="Thummler F."/>
            <person name="Tillich M."/>
            <person name="Villarreal Aguilar J.C."/>
            <person name="Widiez T."/>
            <person name="Wong G.K."/>
            <person name="Wymore A."/>
            <person name="Zhang Y."/>
            <person name="Zimmer A.D."/>
            <person name="Quatrano R.S."/>
            <person name="Mayer K.F.X."/>
            <person name="Goodstein D."/>
            <person name="Casacuberta J.M."/>
            <person name="Vandepoele K."/>
            <person name="Reski R."/>
            <person name="Cuming A.C."/>
            <person name="Tuskan G.A."/>
            <person name="Maumus F."/>
            <person name="Salse J."/>
            <person name="Schmutz J."/>
            <person name="Rensing S.A."/>
        </authorList>
    </citation>
    <scope>NUCLEOTIDE SEQUENCE [LARGE SCALE GENOMIC DNA]</scope>
    <source>
        <strain evidence="9 10">cv. Gransden 2004</strain>
    </source>
</reference>
<reference evidence="9" key="3">
    <citation type="submission" date="2020-12" db="UniProtKB">
        <authorList>
            <consortium name="EnsemblPlants"/>
        </authorList>
    </citation>
    <scope>IDENTIFICATION</scope>
</reference>
<keyword evidence="2" id="KW-0813">Transport</keyword>
<reference evidence="9 10" key="1">
    <citation type="journal article" date="2008" name="Science">
        <title>The Physcomitrella genome reveals evolutionary insights into the conquest of land by plants.</title>
        <authorList>
            <person name="Rensing S."/>
            <person name="Lang D."/>
            <person name="Zimmer A."/>
            <person name="Terry A."/>
            <person name="Salamov A."/>
            <person name="Shapiro H."/>
            <person name="Nishiyama T."/>
            <person name="Perroud P.-F."/>
            <person name="Lindquist E."/>
            <person name="Kamisugi Y."/>
            <person name="Tanahashi T."/>
            <person name="Sakakibara K."/>
            <person name="Fujita T."/>
            <person name="Oishi K."/>
            <person name="Shin-I T."/>
            <person name="Kuroki Y."/>
            <person name="Toyoda A."/>
            <person name="Suzuki Y."/>
            <person name="Hashimoto A."/>
            <person name="Yamaguchi K."/>
            <person name="Sugano A."/>
            <person name="Kohara Y."/>
            <person name="Fujiyama A."/>
            <person name="Anterola A."/>
            <person name="Aoki S."/>
            <person name="Ashton N."/>
            <person name="Barbazuk W.B."/>
            <person name="Barker E."/>
            <person name="Bennetzen J."/>
            <person name="Bezanilla M."/>
            <person name="Blankenship R."/>
            <person name="Cho S.H."/>
            <person name="Dutcher S."/>
            <person name="Estelle M."/>
            <person name="Fawcett J.A."/>
            <person name="Gundlach H."/>
            <person name="Hanada K."/>
            <person name="Heyl A."/>
            <person name="Hicks K.A."/>
            <person name="Hugh J."/>
            <person name="Lohr M."/>
            <person name="Mayer K."/>
            <person name="Melkozernov A."/>
            <person name="Murata T."/>
            <person name="Nelson D."/>
            <person name="Pils B."/>
            <person name="Prigge M."/>
            <person name="Reiss B."/>
            <person name="Renner T."/>
            <person name="Rombauts S."/>
            <person name="Rushton P."/>
            <person name="Sanderfoot A."/>
            <person name="Schween G."/>
            <person name="Shiu S.-H."/>
            <person name="Stueber K."/>
            <person name="Theodoulou F.L."/>
            <person name="Tu H."/>
            <person name="Van de Peer Y."/>
            <person name="Verrier P.J."/>
            <person name="Waters E."/>
            <person name="Wood A."/>
            <person name="Yang L."/>
            <person name="Cove D."/>
            <person name="Cuming A."/>
            <person name="Hasebe M."/>
            <person name="Lucas S."/>
            <person name="Mishler D.B."/>
            <person name="Reski R."/>
            <person name="Grigoriev I."/>
            <person name="Quatrano R.S."/>
            <person name="Boore J.L."/>
        </authorList>
    </citation>
    <scope>NUCLEOTIDE SEQUENCE [LARGE SCALE GENOMIC DNA]</scope>
    <source>
        <strain evidence="9 10">cv. Gransden 2004</strain>
    </source>
</reference>
<dbReference type="Proteomes" id="UP000006727">
    <property type="component" value="Chromosome 6"/>
</dbReference>
<evidence type="ECO:0000256" key="4">
    <source>
        <dbReference type="ARBA" id="ARBA00022970"/>
    </source>
</evidence>
<dbReference type="RefSeq" id="XP_024378583.1">
    <property type="nucleotide sequence ID" value="XM_024522815.2"/>
</dbReference>
<organism evidence="9 10">
    <name type="scientific">Physcomitrium patens</name>
    <name type="common">Spreading-leaved earth moss</name>
    <name type="synonym">Physcomitrella patens</name>
    <dbReference type="NCBI Taxonomy" id="3218"/>
    <lineage>
        <taxon>Eukaryota</taxon>
        <taxon>Viridiplantae</taxon>
        <taxon>Streptophyta</taxon>
        <taxon>Embryophyta</taxon>
        <taxon>Bryophyta</taxon>
        <taxon>Bryophytina</taxon>
        <taxon>Bryopsida</taxon>
        <taxon>Funariidae</taxon>
        <taxon>Funariales</taxon>
        <taxon>Funariaceae</taxon>
        <taxon>Physcomitrium</taxon>
    </lineage>
</organism>
<feature type="transmembrane region" description="Helical" evidence="7">
    <location>
        <begin position="235"/>
        <end position="258"/>
    </location>
</feature>
<feature type="transmembrane region" description="Helical" evidence="7">
    <location>
        <begin position="316"/>
        <end position="340"/>
    </location>
</feature>
<dbReference type="GeneID" id="112283739"/>
<keyword evidence="10" id="KW-1185">Reference proteome</keyword>
<dbReference type="EMBL" id="ABEU02000006">
    <property type="status" value="NOT_ANNOTATED_CDS"/>
    <property type="molecule type" value="Genomic_DNA"/>
</dbReference>
<dbReference type="Gramene" id="Pp3c6_27190V3.3">
    <property type="protein sequence ID" value="Pp3c6_27190V3.3"/>
    <property type="gene ID" value="Pp3c6_27190"/>
</dbReference>
<evidence type="ECO:0000256" key="5">
    <source>
        <dbReference type="ARBA" id="ARBA00022989"/>
    </source>
</evidence>
<dbReference type="OrthoDB" id="10301648at2759"/>
<evidence type="ECO:0000256" key="1">
    <source>
        <dbReference type="ARBA" id="ARBA00004370"/>
    </source>
</evidence>
<feature type="transmembrane region" description="Helical" evidence="7">
    <location>
        <begin position="87"/>
        <end position="105"/>
    </location>
</feature>
<gene>
    <name evidence="9" type="primary">LOC112283739</name>
</gene>
<dbReference type="GO" id="GO:0015171">
    <property type="term" value="F:amino acid transmembrane transporter activity"/>
    <property type="evidence" value="ECO:0000318"/>
    <property type="project" value="GO_Central"/>
</dbReference>
<name>A0A7I4E969_PHYPA</name>
<keyword evidence="3 7" id="KW-0812">Transmembrane</keyword>
<keyword evidence="6 7" id="KW-0472">Membrane</keyword>
<evidence type="ECO:0000256" key="2">
    <source>
        <dbReference type="ARBA" id="ARBA00022448"/>
    </source>
</evidence>
<dbReference type="AlphaFoldDB" id="A0A7I4E969"/>
<dbReference type="GO" id="GO:0003333">
    <property type="term" value="P:amino acid transmembrane transport"/>
    <property type="evidence" value="ECO:0000318"/>
    <property type="project" value="GO_Central"/>
</dbReference>
<evidence type="ECO:0000256" key="3">
    <source>
        <dbReference type="ARBA" id="ARBA00022692"/>
    </source>
</evidence>
<dbReference type="EnsemblPlants" id="Pp3c6_27190V3.4">
    <property type="protein sequence ID" value="Pp3c6_27190V3.4"/>
    <property type="gene ID" value="Pp3c6_27190"/>
</dbReference>
<dbReference type="InterPro" id="IPR013057">
    <property type="entry name" value="AA_transpt_TM"/>
</dbReference>
<feature type="transmembrane region" description="Helical" evidence="7">
    <location>
        <begin position="139"/>
        <end position="164"/>
    </location>
</feature>
<dbReference type="KEGG" id="ppp:112283739"/>
<keyword evidence="4" id="KW-0029">Amino-acid transport</keyword>
<dbReference type="Gramene" id="Pp3c6_27190V3.4">
    <property type="protein sequence ID" value="Pp3c6_27190V3.4"/>
    <property type="gene ID" value="Pp3c6_27190"/>
</dbReference>
<feature type="transmembrane region" description="Helical" evidence="7">
    <location>
        <begin position="381"/>
        <end position="404"/>
    </location>
</feature>
<sequence length="474" mass="53518">MASEERLSGSYGEMEEQNERLESEIFNIPDPSVKGRVNGFLFYGGSVYDVWFSACSNQRKSQIAQVLLTLPTSFAQLGYPSGVALQLFYGIVGCWATYMITWLYMEYRSRMEREGHTFKIHIIQWFEVLDGLLGRKWKFLGLGFNCVYLLFSAITQLIACGSNIFLLNNDLNKREWTYIFGACCLVTIFIPSFRNYRLWSFFGVVTITYTSWYMTVAALFYGQAPGATHDGPNSLLLYFTGATNILYTFGSHAVTVEIMHAMYRPVKFKYVYLFATLYIFTLTIPSSMAVYWAFGDSLLVNANALALLPKSAARDVAVLLMLIHQFITVGFAVTPLYFVWEKILGVHQTTNMLLRATCRVPVILPIWFFAIAFPFFGLINSVGGCLLVTFTVYIIPCLAHIVYFSNSSLRAPSVEKPPFFLPTWTAVYVVNIFVIVWIVAVGVGFGGWASVSVFIKQVQTFGVFAKCYQCPEAS</sequence>
<dbReference type="PANTHER" id="PTHR48017">
    <property type="entry name" value="OS05G0424000 PROTEIN-RELATED"/>
    <property type="match status" value="1"/>
</dbReference>
<comment type="subcellular location">
    <subcellularLocation>
        <location evidence="1">Membrane</location>
    </subcellularLocation>
</comment>
<feature type="transmembrane region" description="Helical" evidence="7">
    <location>
        <begin position="200"/>
        <end position="223"/>
    </location>
</feature>
<feature type="transmembrane region" description="Helical" evidence="7">
    <location>
        <begin position="270"/>
        <end position="294"/>
    </location>
</feature>
<keyword evidence="5 7" id="KW-1133">Transmembrane helix</keyword>
<evidence type="ECO:0000313" key="9">
    <source>
        <dbReference type="EnsemblPlants" id="Pp3c6_27190V3.4"/>
    </source>
</evidence>